<gene>
    <name evidence="3" type="ordered locus">Amir_6430</name>
</gene>
<dbReference type="InterPro" id="IPR054571">
    <property type="entry name" value="NA-iREase3_dom"/>
</dbReference>
<dbReference type="InterPro" id="IPR043504">
    <property type="entry name" value="Peptidase_S1_PA_chymotrypsin"/>
</dbReference>
<protein>
    <submittedName>
        <fullName evidence="3">Pentapeptide repeat protein</fullName>
    </submittedName>
</protein>
<evidence type="ECO:0000259" key="1">
    <source>
        <dbReference type="Pfam" id="PF05729"/>
    </source>
</evidence>
<name>C6WKI0_ACTMD</name>
<sequence length="998" mass="109677">MVRVEFPGRGSTDGVVRRWLPSPSEDVARLELSAVPGGVDPAVLASRSPLPGRVVRVFGYPGKPSRPQGAWVEAVVRGHVDGGLVQLDSRSALQVQRGYSGSPVWDDTSGRVVGVVAMAGVSTLDSYAVPVEVLAELTADWRSTDPVVLHLPGLRCGSGLPLPGFGDDVRADLVVVAGDLTEHGLRSEFAEAFGVLAGIAERLGLARDRVAVVPGTRDVNLKACAAYFLAAEAEEREPVPPYWPKWQAYKEAFDRFYEGFEVEFTRDEPWTLYEHPELGVAVAGVNSTVGVSHLDTRGVGVARPPAQRVEECRARGWLVLGVAHGLEADRSCDAWFRDLQDAAVVAVRRGVAQRDEVSREPGGFFERVVEATVVARPEATVTPAEGYLRITERLPGGGVDSWAVGTLDGEVTAAVVDRFAAEVHTRFASGDPSARSELVYSGAPAPEELIERARRRGVRLRSWIDYRGLIDLRRYEEALRERLATDAIYPAELYVQQRFRHLPGVDALAQVLDWLGSSTAQFLMVLGDFGRGKSFLLRQVARELTGMTPLLVDMRRLEKAPSLDQLLVQVLVDQGVDVVDVTKLRYMISSGRVVLLFDGFDELELRVGYDNAADYLTTLLDVISGEAKVVLTSRTQHFQSTRQVLTALGRDVASLSASKLVELEDFTGGQILEFLHRHYGGDAARARARVELLHEVHDLLGLSGNPRMLSFIADLDEDRLREVQCREGAISAAELYRELVTHWLLGESKRQEHSRGLPSFDRDERLRVCTELAMQLWDTTAETIQEKDLGDAVKVLSRLSEREYSLEQAVHAVGSGTLLVRRDNGFGFVHQSVLEWLVANEAAEVLRQGGDIGDISARIMSPLMVDFFCDLAGHERSLAWASTLLFTKKAATTTRQNALQMFIRLDGQAPLNLSGFHLRGLILDGVDLRNANLSMADLREASLMGNDLTGAVLTGSRWAGAELIEVIGAEARPELAGAKIRHKYRNIRRFLGTTENDR</sequence>
<dbReference type="Pfam" id="PF05729">
    <property type="entry name" value="NACHT"/>
    <property type="match status" value="1"/>
</dbReference>
<dbReference type="InterPro" id="IPR027417">
    <property type="entry name" value="P-loop_NTPase"/>
</dbReference>
<dbReference type="InterPro" id="IPR009003">
    <property type="entry name" value="Peptidase_S1_PA"/>
</dbReference>
<organism evidence="3 4">
    <name type="scientific">Actinosynnema mirum (strain ATCC 29888 / DSM 43827 / JCM 3225 / NBRC 14064 / NCIMB 13271 / NRRL B-12336 / IMRU 3971 / 101)</name>
    <dbReference type="NCBI Taxonomy" id="446462"/>
    <lineage>
        <taxon>Bacteria</taxon>
        <taxon>Bacillati</taxon>
        <taxon>Actinomycetota</taxon>
        <taxon>Actinomycetes</taxon>
        <taxon>Pseudonocardiales</taxon>
        <taxon>Pseudonocardiaceae</taxon>
        <taxon>Actinosynnema</taxon>
    </lineage>
</organism>
<dbReference type="HOGENOM" id="CLU_300096_0_0_11"/>
<evidence type="ECO:0000313" key="3">
    <source>
        <dbReference type="EMBL" id="ACU40231.1"/>
    </source>
</evidence>
<feature type="domain" description="NACHT" evidence="1">
    <location>
        <begin position="523"/>
        <end position="677"/>
    </location>
</feature>
<dbReference type="Pfam" id="PF22739">
    <property type="entry name" value="NA-iREase3"/>
    <property type="match status" value="1"/>
</dbReference>
<evidence type="ECO:0000313" key="4">
    <source>
        <dbReference type="Proteomes" id="UP000002213"/>
    </source>
</evidence>
<dbReference type="eggNOG" id="COG1409">
    <property type="taxonomic scope" value="Bacteria"/>
</dbReference>
<dbReference type="InterPro" id="IPR029052">
    <property type="entry name" value="Metallo-depent_PP-like"/>
</dbReference>
<evidence type="ECO:0000259" key="2">
    <source>
        <dbReference type="Pfam" id="PF22739"/>
    </source>
</evidence>
<accession>C6WKI0</accession>
<reference evidence="3 4" key="1">
    <citation type="journal article" date="2009" name="Stand. Genomic Sci.">
        <title>Complete genome sequence of Actinosynnema mirum type strain (101).</title>
        <authorList>
            <person name="Land M."/>
            <person name="Lapidus A."/>
            <person name="Mayilraj S."/>
            <person name="Chen F."/>
            <person name="Copeland A."/>
            <person name="Del Rio T.G."/>
            <person name="Nolan M."/>
            <person name="Lucas S."/>
            <person name="Tice H."/>
            <person name="Cheng J.F."/>
            <person name="Chertkov O."/>
            <person name="Bruce D."/>
            <person name="Goodwin L."/>
            <person name="Pitluck S."/>
            <person name="Rohde M."/>
            <person name="Goker M."/>
            <person name="Pati A."/>
            <person name="Ivanova N."/>
            <person name="Mavromatis K."/>
            <person name="Chen A."/>
            <person name="Palaniappan K."/>
            <person name="Hauser L."/>
            <person name="Chang Y.J."/>
            <person name="Jeffries C.C."/>
            <person name="Brettin T."/>
            <person name="Detter J.C."/>
            <person name="Han C."/>
            <person name="Chain P."/>
            <person name="Tindall B.J."/>
            <person name="Bristow J."/>
            <person name="Eisen J.A."/>
            <person name="Markowitz V."/>
            <person name="Hugenholtz P."/>
            <person name="Kyrpides N.C."/>
            <person name="Klenk H.P."/>
        </authorList>
    </citation>
    <scope>NUCLEOTIDE SEQUENCE [LARGE SCALE GENOMIC DNA]</scope>
    <source>
        <strain evidence="4">ATCC 29888 / DSM 43827 / JCM 3225 / NBRC 14064 / NCIMB 13271 / NRRL B-12336 / IMRU 3971 / 101</strain>
    </source>
</reference>
<dbReference type="Proteomes" id="UP000002213">
    <property type="component" value="Chromosome"/>
</dbReference>
<dbReference type="eggNOG" id="COG5635">
    <property type="taxonomic scope" value="Bacteria"/>
</dbReference>
<dbReference type="eggNOG" id="COG1357">
    <property type="taxonomic scope" value="Bacteria"/>
</dbReference>
<dbReference type="SUPFAM" id="SSF50494">
    <property type="entry name" value="Trypsin-like serine proteases"/>
    <property type="match status" value="1"/>
</dbReference>
<dbReference type="SUPFAM" id="SSF56300">
    <property type="entry name" value="Metallo-dependent phosphatases"/>
    <property type="match status" value="1"/>
</dbReference>
<dbReference type="Pfam" id="PF13365">
    <property type="entry name" value="Trypsin_2"/>
    <property type="match status" value="1"/>
</dbReference>
<dbReference type="EMBL" id="CP001630">
    <property type="protein sequence ID" value="ACU40231.1"/>
    <property type="molecule type" value="Genomic_DNA"/>
</dbReference>
<proteinExistence type="predicted"/>
<dbReference type="SUPFAM" id="SSF141571">
    <property type="entry name" value="Pentapeptide repeat-like"/>
    <property type="match status" value="1"/>
</dbReference>
<keyword evidence="4" id="KW-1185">Reference proteome</keyword>
<dbReference type="KEGG" id="ami:Amir_6430"/>
<dbReference type="SUPFAM" id="SSF52540">
    <property type="entry name" value="P-loop containing nucleoside triphosphate hydrolases"/>
    <property type="match status" value="1"/>
</dbReference>
<dbReference type="InterPro" id="IPR001646">
    <property type="entry name" value="5peptide_repeat"/>
</dbReference>
<dbReference type="InterPro" id="IPR007111">
    <property type="entry name" value="NACHT_NTPase"/>
</dbReference>
<dbReference type="Gene3D" id="3.40.50.300">
    <property type="entry name" value="P-loop containing nucleotide triphosphate hydrolases"/>
    <property type="match status" value="1"/>
</dbReference>
<feature type="domain" description="NACHT-associated inactive Restriction Endonuclease 2 sensor" evidence="2">
    <location>
        <begin position="363"/>
        <end position="472"/>
    </location>
</feature>
<dbReference type="STRING" id="446462.Amir_6430"/>
<dbReference type="Pfam" id="PF00805">
    <property type="entry name" value="Pentapeptide"/>
    <property type="match status" value="1"/>
</dbReference>
<dbReference type="AlphaFoldDB" id="C6WKI0"/>
<dbReference type="Gene3D" id="2.40.10.10">
    <property type="entry name" value="Trypsin-like serine proteases"/>
    <property type="match status" value="1"/>
</dbReference>
<dbReference type="Gene3D" id="2.160.20.80">
    <property type="entry name" value="E3 ubiquitin-protein ligase SopA"/>
    <property type="match status" value="1"/>
</dbReference>